<evidence type="ECO:0000313" key="1">
    <source>
        <dbReference type="EMBL" id="KAG1779133.1"/>
    </source>
</evidence>
<proteinExistence type="predicted"/>
<organism evidence="1 2">
    <name type="scientific">Suillus placidus</name>
    <dbReference type="NCBI Taxonomy" id="48579"/>
    <lineage>
        <taxon>Eukaryota</taxon>
        <taxon>Fungi</taxon>
        <taxon>Dikarya</taxon>
        <taxon>Basidiomycota</taxon>
        <taxon>Agaricomycotina</taxon>
        <taxon>Agaricomycetes</taxon>
        <taxon>Agaricomycetidae</taxon>
        <taxon>Boletales</taxon>
        <taxon>Suillineae</taxon>
        <taxon>Suillaceae</taxon>
        <taxon>Suillus</taxon>
    </lineage>
</organism>
<gene>
    <name evidence="1" type="ORF">EV702DRAFT_1090519</name>
</gene>
<dbReference type="InterPro" id="IPR043472">
    <property type="entry name" value="Macro_dom-like"/>
</dbReference>
<dbReference type="Gene3D" id="3.40.220.10">
    <property type="entry name" value="Leucine Aminopeptidase, subunit E, domain 1"/>
    <property type="match status" value="1"/>
</dbReference>
<evidence type="ECO:0000313" key="2">
    <source>
        <dbReference type="Proteomes" id="UP000714275"/>
    </source>
</evidence>
<name>A0A9P7D4T8_9AGAM</name>
<dbReference type="EMBL" id="JABBWD010000013">
    <property type="protein sequence ID" value="KAG1779133.1"/>
    <property type="molecule type" value="Genomic_DNA"/>
</dbReference>
<dbReference type="Proteomes" id="UP000714275">
    <property type="component" value="Unassembled WGS sequence"/>
</dbReference>
<sequence length="88" mass="9949">MRSDLLPQTSAGALENKIHEITKERMAPFCFLFKQLGSKNIVLGGFGIGAYRNNVTVVFWERILSVRSRVCSTTRKARLVFVSRVAIF</sequence>
<keyword evidence="2" id="KW-1185">Reference proteome</keyword>
<reference evidence="1" key="1">
    <citation type="journal article" date="2020" name="New Phytol.">
        <title>Comparative genomics reveals dynamic genome evolution in host specialist ectomycorrhizal fungi.</title>
        <authorList>
            <person name="Lofgren L.A."/>
            <person name="Nguyen N.H."/>
            <person name="Vilgalys R."/>
            <person name="Ruytinx J."/>
            <person name="Liao H.L."/>
            <person name="Branco S."/>
            <person name="Kuo A."/>
            <person name="LaButti K."/>
            <person name="Lipzen A."/>
            <person name="Andreopoulos W."/>
            <person name="Pangilinan J."/>
            <person name="Riley R."/>
            <person name="Hundley H."/>
            <person name="Na H."/>
            <person name="Barry K."/>
            <person name="Grigoriev I.V."/>
            <person name="Stajich J.E."/>
            <person name="Kennedy P.G."/>
        </authorList>
    </citation>
    <scope>NUCLEOTIDE SEQUENCE</scope>
    <source>
        <strain evidence="1">DOB743</strain>
    </source>
</reference>
<dbReference type="AlphaFoldDB" id="A0A9P7D4T8"/>
<accession>A0A9P7D4T8</accession>
<protein>
    <submittedName>
        <fullName evidence="1">Uncharacterized protein</fullName>
    </submittedName>
</protein>
<comment type="caution">
    <text evidence="1">The sequence shown here is derived from an EMBL/GenBank/DDBJ whole genome shotgun (WGS) entry which is preliminary data.</text>
</comment>